<keyword evidence="3" id="KW-0464">Manganese</keyword>
<dbReference type="GO" id="GO:0005829">
    <property type="term" value="C:cytosol"/>
    <property type="evidence" value="ECO:0007669"/>
    <property type="project" value="TreeGrafter"/>
</dbReference>
<dbReference type="InterPro" id="IPR006124">
    <property type="entry name" value="Metalloenzyme"/>
</dbReference>
<dbReference type="PANTHER" id="PTHR21110:SF0">
    <property type="entry name" value="PHOSPHOPENTOMUTASE"/>
    <property type="match status" value="1"/>
</dbReference>
<gene>
    <name evidence="5" type="ordered locus">Ctha_0195</name>
</gene>
<dbReference type="Gene3D" id="3.40.720.10">
    <property type="entry name" value="Alkaline Phosphatase, subunit A"/>
    <property type="match status" value="1"/>
</dbReference>
<dbReference type="GO" id="GO:0008973">
    <property type="term" value="F:phosphopentomutase activity"/>
    <property type="evidence" value="ECO:0007669"/>
    <property type="project" value="InterPro"/>
</dbReference>
<evidence type="ECO:0000313" key="5">
    <source>
        <dbReference type="EMBL" id="ACF12666.1"/>
    </source>
</evidence>
<name>B3QT23_CHLT3</name>
<keyword evidence="2" id="KW-0479">Metal-binding</keyword>
<dbReference type="Pfam" id="PF01676">
    <property type="entry name" value="Metalloenzyme"/>
    <property type="match status" value="1"/>
</dbReference>
<sequence>MKLIFLFLDGVGLATRTETNPFHLYDMPKLRDALGLGFFLEDAAVQMPSLVFKPIDSGLGCEGTGQSGTGQFSIYTGFNGAQLFGRHYGPFLPSTLRATLAQENIFKKLKLFGKKPCYANAFPDSFINANLVLREQGKIRSSVLFEAAVIEAIQLRNNKDLKEKKAVSGDIISWWWGQNEAHGDSDVPVILPEEAAENLIDLFECYDAVFFEFFLADYAGHRRIKTHASEIVSRLDAYLASVLSRLPGDALFILTSDHGNFEDNSHDRHTLNPVPLLVKGLYAEAFQQITGIHEIVPSMLSVLKNEN</sequence>
<dbReference type="InterPro" id="IPR017850">
    <property type="entry name" value="Alkaline_phosphatase_core_sf"/>
</dbReference>
<dbReference type="eggNOG" id="COG1015">
    <property type="taxonomic scope" value="Bacteria"/>
</dbReference>
<evidence type="ECO:0000259" key="4">
    <source>
        <dbReference type="Pfam" id="PF01676"/>
    </source>
</evidence>
<dbReference type="AlphaFoldDB" id="B3QT23"/>
<dbReference type="STRING" id="517418.Ctha_0195"/>
<dbReference type="PANTHER" id="PTHR21110">
    <property type="entry name" value="PHOSPHOPENTOMUTASE"/>
    <property type="match status" value="1"/>
</dbReference>
<dbReference type="GO" id="GO:0009117">
    <property type="term" value="P:nucleotide metabolic process"/>
    <property type="evidence" value="ECO:0007669"/>
    <property type="project" value="InterPro"/>
</dbReference>
<dbReference type="InterPro" id="IPR010045">
    <property type="entry name" value="DeoB"/>
</dbReference>
<comment type="similarity">
    <text evidence="1">Belongs to the phosphopentomutase family.</text>
</comment>
<dbReference type="OrthoDB" id="9778226at2"/>
<dbReference type="SUPFAM" id="SSF53649">
    <property type="entry name" value="Alkaline phosphatase-like"/>
    <property type="match status" value="1"/>
</dbReference>
<dbReference type="KEGG" id="cts:Ctha_0195"/>
<evidence type="ECO:0000256" key="3">
    <source>
        <dbReference type="ARBA" id="ARBA00023211"/>
    </source>
</evidence>
<organism evidence="5 6">
    <name type="scientific">Chloroherpeton thalassium (strain ATCC 35110 / GB-78)</name>
    <dbReference type="NCBI Taxonomy" id="517418"/>
    <lineage>
        <taxon>Bacteria</taxon>
        <taxon>Pseudomonadati</taxon>
        <taxon>Chlorobiota</taxon>
        <taxon>Chlorobiia</taxon>
        <taxon>Chlorobiales</taxon>
        <taxon>Chloroherpetonaceae</taxon>
        <taxon>Chloroherpeton</taxon>
    </lineage>
</organism>
<dbReference type="GO" id="GO:0000287">
    <property type="term" value="F:magnesium ion binding"/>
    <property type="evidence" value="ECO:0007669"/>
    <property type="project" value="InterPro"/>
</dbReference>
<protein>
    <submittedName>
        <fullName evidence="5">Metalloenzyme domain protein</fullName>
    </submittedName>
</protein>
<dbReference type="EMBL" id="CP001100">
    <property type="protein sequence ID" value="ACF12666.1"/>
    <property type="molecule type" value="Genomic_DNA"/>
</dbReference>
<proteinExistence type="inferred from homology"/>
<feature type="domain" description="Metalloenzyme" evidence="4">
    <location>
        <begin position="194"/>
        <end position="302"/>
    </location>
</feature>
<evidence type="ECO:0000313" key="6">
    <source>
        <dbReference type="Proteomes" id="UP000001208"/>
    </source>
</evidence>
<dbReference type="Proteomes" id="UP000001208">
    <property type="component" value="Chromosome"/>
</dbReference>
<dbReference type="GO" id="GO:0043094">
    <property type="term" value="P:metabolic compound salvage"/>
    <property type="evidence" value="ECO:0007669"/>
    <property type="project" value="InterPro"/>
</dbReference>
<reference evidence="5 6" key="1">
    <citation type="submission" date="2008-06" db="EMBL/GenBank/DDBJ databases">
        <title>Complete sequence of Chloroherpeton thalassium ATCC 35110.</title>
        <authorList>
            <consortium name="US DOE Joint Genome Institute"/>
            <person name="Lucas S."/>
            <person name="Copeland A."/>
            <person name="Lapidus A."/>
            <person name="Glavina del Rio T."/>
            <person name="Dalin E."/>
            <person name="Tice H."/>
            <person name="Bruce D."/>
            <person name="Goodwin L."/>
            <person name="Pitluck S."/>
            <person name="Schmutz J."/>
            <person name="Larimer F."/>
            <person name="Land M."/>
            <person name="Hauser L."/>
            <person name="Kyrpides N."/>
            <person name="Mikhailova N."/>
            <person name="Liu Z."/>
            <person name="Li T."/>
            <person name="Zhao F."/>
            <person name="Overmann J."/>
            <person name="Bryant D.A."/>
            <person name="Richardson P."/>
        </authorList>
    </citation>
    <scope>NUCLEOTIDE SEQUENCE [LARGE SCALE GENOMIC DNA]</scope>
    <source>
        <strain evidence="6">ATCC 35110 / GB-78</strain>
    </source>
</reference>
<evidence type="ECO:0000256" key="2">
    <source>
        <dbReference type="ARBA" id="ARBA00022723"/>
    </source>
</evidence>
<accession>B3QT23</accession>
<dbReference type="HOGENOM" id="CLU_079842_0_0_10"/>
<dbReference type="RefSeq" id="WP_012498750.1">
    <property type="nucleotide sequence ID" value="NC_011026.1"/>
</dbReference>
<evidence type="ECO:0000256" key="1">
    <source>
        <dbReference type="ARBA" id="ARBA00010373"/>
    </source>
</evidence>
<keyword evidence="6" id="KW-1185">Reference proteome</keyword>